<organism evidence="2 3">
    <name type="scientific">Tanacetum coccineum</name>
    <dbReference type="NCBI Taxonomy" id="301880"/>
    <lineage>
        <taxon>Eukaryota</taxon>
        <taxon>Viridiplantae</taxon>
        <taxon>Streptophyta</taxon>
        <taxon>Embryophyta</taxon>
        <taxon>Tracheophyta</taxon>
        <taxon>Spermatophyta</taxon>
        <taxon>Magnoliopsida</taxon>
        <taxon>eudicotyledons</taxon>
        <taxon>Gunneridae</taxon>
        <taxon>Pentapetalae</taxon>
        <taxon>asterids</taxon>
        <taxon>campanulids</taxon>
        <taxon>Asterales</taxon>
        <taxon>Asteraceae</taxon>
        <taxon>Asteroideae</taxon>
        <taxon>Anthemideae</taxon>
        <taxon>Anthemidinae</taxon>
        <taxon>Tanacetum</taxon>
    </lineage>
</organism>
<protein>
    <submittedName>
        <fullName evidence="2">RNA-directed DNA polymerase, eukaryota, reverse transcriptase zinc-binding domain protein</fullName>
    </submittedName>
</protein>
<dbReference type="EMBL" id="BQNB010016082">
    <property type="protein sequence ID" value="GJT47605.1"/>
    <property type="molecule type" value="Genomic_DNA"/>
</dbReference>
<sequence>MWSWRFPPRGRALDALVGNLQLSLNVSDKWSWSGNASRFSKVKLLAKSIQEHTLSDSNLGEHHQWNSWIQQEVNICAWRASLNGLPARLNLSLRGVNIASLCCPFCASDTEEIDHCFIKCPRVVVVWRKVWRWWHLIWL</sequence>
<evidence type="ECO:0000259" key="1">
    <source>
        <dbReference type="Pfam" id="PF13966"/>
    </source>
</evidence>
<proteinExistence type="predicted"/>
<name>A0ABQ5E9P0_9ASTR</name>
<feature type="domain" description="Reverse transcriptase zinc-binding" evidence="1">
    <location>
        <begin position="61"/>
        <end position="127"/>
    </location>
</feature>
<dbReference type="Pfam" id="PF13966">
    <property type="entry name" value="zf-RVT"/>
    <property type="match status" value="1"/>
</dbReference>
<keyword evidence="3" id="KW-1185">Reference proteome</keyword>
<evidence type="ECO:0000313" key="2">
    <source>
        <dbReference type="EMBL" id="GJT47605.1"/>
    </source>
</evidence>
<dbReference type="Proteomes" id="UP001151760">
    <property type="component" value="Unassembled WGS sequence"/>
</dbReference>
<evidence type="ECO:0000313" key="3">
    <source>
        <dbReference type="Proteomes" id="UP001151760"/>
    </source>
</evidence>
<keyword evidence="2" id="KW-0808">Transferase</keyword>
<reference evidence="2" key="2">
    <citation type="submission" date="2022-01" db="EMBL/GenBank/DDBJ databases">
        <authorList>
            <person name="Yamashiro T."/>
            <person name="Shiraishi A."/>
            <person name="Satake H."/>
            <person name="Nakayama K."/>
        </authorList>
    </citation>
    <scope>NUCLEOTIDE SEQUENCE</scope>
</reference>
<reference evidence="2" key="1">
    <citation type="journal article" date="2022" name="Int. J. Mol. Sci.">
        <title>Draft Genome of Tanacetum Coccineum: Genomic Comparison of Closely Related Tanacetum-Family Plants.</title>
        <authorList>
            <person name="Yamashiro T."/>
            <person name="Shiraishi A."/>
            <person name="Nakayama K."/>
            <person name="Satake H."/>
        </authorList>
    </citation>
    <scope>NUCLEOTIDE SEQUENCE</scope>
</reference>
<dbReference type="InterPro" id="IPR026960">
    <property type="entry name" value="RVT-Znf"/>
</dbReference>
<gene>
    <name evidence="2" type="ORF">Tco_0973762</name>
</gene>
<dbReference type="GO" id="GO:0003964">
    <property type="term" value="F:RNA-directed DNA polymerase activity"/>
    <property type="evidence" value="ECO:0007669"/>
    <property type="project" value="UniProtKB-KW"/>
</dbReference>
<accession>A0ABQ5E9P0</accession>
<comment type="caution">
    <text evidence="2">The sequence shown here is derived from an EMBL/GenBank/DDBJ whole genome shotgun (WGS) entry which is preliminary data.</text>
</comment>
<keyword evidence="2" id="KW-0695">RNA-directed DNA polymerase</keyword>
<keyword evidence="2" id="KW-0548">Nucleotidyltransferase</keyword>